<protein>
    <submittedName>
        <fullName evidence="1">Uncharacterized protein</fullName>
    </submittedName>
</protein>
<accession>A0A1H7N8E6</accession>
<gene>
    <name evidence="1" type="ORF">SAMN04488691_103208</name>
</gene>
<dbReference type="Proteomes" id="UP000183894">
    <property type="component" value="Unassembled WGS sequence"/>
</dbReference>
<evidence type="ECO:0000313" key="1">
    <source>
        <dbReference type="EMBL" id="SEL19177.1"/>
    </source>
</evidence>
<dbReference type="AlphaFoldDB" id="A0A1H7N8E6"/>
<organism evidence="1 2">
    <name type="scientific">Haloferax larsenii</name>
    <dbReference type="NCBI Taxonomy" id="302484"/>
    <lineage>
        <taxon>Archaea</taxon>
        <taxon>Methanobacteriati</taxon>
        <taxon>Methanobacteriota</taxon>
        <taxon>Stenosarchaea group</taxon>
        <taxon>Halobacteria</taxon>
        <taxon>Halobacteriales</taxon>
        <taxon>Haloferacaceae</taxon>
        <taxon>Haloferax</taxon>
    </lineage>
</organism>
<reference evidence="1 2" key="1">
    <citation type="submission" date="2016-10" db="EMBL/GenBank/DDBJ databases">
        <authorList>
            <person name="de Groot N.N."/>
        </authorList>
    </citation>
    <scope>NUCLEOTIDE SEQUENCE [LARGE SCALE GENOMIC DNA]</scope>
    <source>
        <strain evidence="1 2">CDM_5</strain>
    </source>
</reference>
<name>A0A1H7N8E6_HALLR</name>
<dbReference type="OrthoDB" id="375548at2157"/>
<evidence type="ECO:0000313" key="2">
    <source>
        <dbReference type="Proteomes" id="UP000183894"/>
    </source>
</evidence>
<dbReference type="RefSeq" id="WP_074793240.1">
    <property type="nucleotide sequence ID" value="NZ_FOAD01000003.1"/>
</dbReference>
<proteinExistence type="predicted"/>
<dbReference type="EMBL" id="FOAD01000003">
    <property type="protein sequence ID" value="SEL19177.1"/>
    <property type="molecule type" value="Genomic_DNA"/>
</dbReference>
<sequence length="113" mass="12295">MSDTINIIDPVTGEEVNIDRHPNNRTPVKAMPNMSDKEREAVFGDEKPGSALPVLIHSSFRADPVEGDQGSYTLIVEENCPMCGYDRANFSNHTLAGVGAVTCRACSHTIESF</sequence>